<dbReference type="RefSeq" id="WP_215607314.1">
    <property type="nucleotide sequence ID" value="NZ_JADOES010000003.1"/>
</dbReference>
<gene>
    <name evidence="1" type="ORF">IXB50_02280</name>
</gene>
<organism evidence="1 2">
    <name type="scientific">Leptothoe spongobia TAU-MAC 1115</name>
    <dbReference type="NCBI Taxonomy" id="1967444"/>
    <lineage>
        <taxon>Bacteria</taxon>
        <taxon>Bacillati</taxon>
        <taxon>Cyanobacteriota</taxon>
        <taxon>Cyanophyceae</taxon>
        <taxon>Nodosilineales</taxon>
        <taxon>Cymatolegaceae</taxon>
        <taxon>Leptothoe</taxon>
        <taxon>Leptothoe spongobia</taxon>
    </lineage>
</organism>
<evidence type="ECO:0000313" key="2">
    <source>
        <dbReference type="Proteomes" id="UP000717364"/>
    </source>
</evidence>
<name>A0A947GHP1_9CYAN</name>
<dbReference type="AlphaFoldDB" id="A0A947GHP1"/>
<sequence length="50" mass="5736">MITYTNPATIYRAIPAKDSRPDKRSQLVATWQTLNGKLVCQWVVRSSLEQ</sequence>
<accession>A0A947GHP1</accession>
<keyword evidence="2" id="KW-1185">Reference proteome</keyword>
<dbReference type="EMBL" id="JADOES010000003">
    <property type="protein sequence ID" value="MBT9314247.1"/>
    <property type="molecule type" value="Genomic_DNA"/>
</dbReference>
<evidence type="ECO:0000313" key="1">
    <source>
        <dbReference type="EMBL" id="MBT9314247.1"/>
    </source>
</evidence>
<proteinExistence type="predicted"/>
<comment type="caution">
    <text evidence="1">The sequence shown here is derived from an EMBL/GenBank/DDBJ whole genome shotgun (WGS) entry which is preliminary data.</text>
</comment>
<dbReference type="Proteomes" id="UP000717364">
    <property type="component" value="Unassembled WGS sequence"/>
</dbReference>
<reference evidence="1" key="1">
    <citation type="submission" date="2020-11" db="EMBL/GenBank/DDBJ databases">
        <authorList>
            <person name="Konstantinou D."/>
            <person name="Gkelis S."/>
            <person name="Popin R."/>
            <person name="Fewer D."/>
            <person name="Sivonen K."/>
        </authorList>
    </citation>
    <scope>NUCLEOTIDE SEQUENCE</scope>
    <source>
        <strain evidence="1">TAU-MAC 1115</strain>
    </source>
</reference>
<protein>
    <submittedName>
        <fullName evidence="1">Uncharacterized protein</fullName>
    </submittedName>
</protein>
<reference evidence="1" key="2">
    <citation type="journal article" date="2021" name="Mar. Drugs">
        <title>Genome Reduction and Secondary Metabolism of the Marine Sponge-Associated Cyanobacterium Leptothoe.</title>
        <authorList>
            <person name="Konstantinou D."/>
            <person name="Popin R.V."/>
            <person name="Fewer D.P."/>
            <person name="Sivonen K."/>
            <person name="Gkelis S."/>
        </authorList>
    </citation>
    <scope>NUCLEOTIDE SEQUENCE</scope>
    <source>
        <strain evidence="1">TAU-MAC 1115</strain>
    </source>
</reference>